<name>A0A8S3QYF1_MYTED</name>
<evidence type="ECO:0000313" key="2">
    <source>
        <dbReference type="EMBL" id="CAG2199902.1"/>
    </source>
</evidence>
<gene>
    <name evidence="2" type="ORF">MEDL_14581</name>
</gene>
<dbReference type="Proteomes" id="UP000683360">
    <property type="component" value="Unassembled WGS sequence"/>
</dbReference>
<evidence type="ECO:0000313" key="3">
    <source>
        <dbReference type="Proteomes" id="UP000683360"/>
    </source>
</evidence>
<dbReference type="AlphaFoldDB" id="A0A8S3QYF1"/>
<feature type="region of interest" description="Disordered" evidence="1">
    <location>
        <begin position="208"/>
        <end position="234"/>
    </location>
</feature>
<accession>A0A8S3QYF1</accession>
<feature type="compositionally biased region" description="Low complexity" evidence="1">
    <location>
        <begin position="208"/>
        <end position="226"/>
    </location>
</feature>
<comment type="caution">
    <text evidence="2">The sequence shown here is derived from an EMBL/GenBank/DDBJ whole genome shotgun (WGS) entry which is preliminary data.</text>
</comment>
<proteinExistence type="predicted"/>
<keyword evidence="3" id="KW-1185">Reference proteome</keyword>
<sequence>MFHTRIQFPGKHSPFSTYILSNKPEEFKGLKARGVKRLRTGTYFTCKCNENGDITLLGLLQDSHLTIKEITYINGSTVVPNCTFTADQYGHVVINRSCTNDFQEMRHHVIVLGILDAKTVSSTTVSSSQPSIPTRLSTQNTSISSVMSPSTQTTSILLTTLVTPTLSSSVSTQNHPSLSTNSPTAIVYTSSSTSPTSNLLSSLSTILTSQSSTPPTTNHSTLTSTTDQKFLTHY</sequence>
<organism evidence="2 3">
    <name type="scientific">Mytilus edulis</name>
    <name type="common">Blue mussel</name>
    <dbReference type="NCBI Taxonomy" id="6550"/>
    <lineage>
        <taxon>Eukaryota</taxon>
        <taxon>Metazoa</taxon>
        <taxon>Spiralia</taxon>
        <taxon>Lophotrochozoa</taxon>
        <taxon>Mollusca</taxon>
        <taxon>Bivalvia</taxon>
        <taxon>Autobranchia</taxon>
        <taxon>Pteriomorphia</taxon>
        <taxon>Mytilida</taxon>
        <taxon>Mytiloidea</taxon>
        <taxon>Mytilidae</taxon>
        <taxon>Mytilinae</taxon>
        <taxon>Mytilus</taxon>
    </lineage>
</organism>
<reference evidence="2" key="1">
    <citation type="submission" date="2021-03" db="EMBL/GenBank/DDBJ databases">
        <authorList>
            <person name="Bekaert M."/>
        </authorList>
    </citation>
    <scope>NUCLEOTIDE SEQUENCE</scope>
</reference>
<protein>
    <submittedName>
        <fullName evidence="2">Uncharacterized protein</fullName>
    </submittedName>
</protein>
<dbReference type="EMBL" id="CAJPWZ010000726">
    <property type="protein sequence ID" value="CAG2199902.1"/>
    <property type="molecule type" value="Genomic_DNA"/>
</dbReference>
<evidence type="ECO:0000256" key="1">
    <source>
        <dbReference type="SAM" id="MobiDB-lite"/>
    </source>
</evidence>